<evidence type="ECO:0000313" key="2">
    <source>
        <dbReference type="EMBL" id="SDZ60200.1"/>
    </source>
</evidence>
<dbReference type="Pfam" id="PF00665">
    <property type="entry name" value="rve"/>
    <property type="match status" value="1"/>
</dbReference>
<accession>A0A1H3UCN0</accession>
<feature type="domain" description="Integrase catalytic" evidence="1">
    <location>
        <begin position="106"/>
        <end position="269"/>
    </location>
</feature>
<gene>
    <name evidence="2" type="ORF">SAMN05444412_1581</name>
</gene>
<dbReference type="InterPro" id="IPR036397">
    <property type="entry name" value="RNaseH_sf"/>
</dbReference>
<sequence length="287" mass="33195">MNYSLELLYRSVGTVKQNVHGYLSRLYFRKSQEEQIFHMVYKIRESHPDMGLREIYFMVSPIGLGRDVFERLCKGKGLKVRAYKNSYRTTDSSGTRYFPNLLEGLELIHPNQVWQSDITFFSCNGRFLFITLIQDAFTKIIVGYSASSNLETENTTVIALNMSIKRYKGKNLKGLIFHSDGGGQYYSNLFLSLTRKYTITNSMGKSCYENAMAESLNGVIKNKYLRFKNINNLPELSRELDHTVKLYNSSKPHSTLARMSPEMFEKKWIYSQSQTRAKMTESVDAND</sequence>
<keyword evidence="3" id="KW-1185">Reference proteome</keyword>
<evidence type="ECO:0000259" key="1">
    <source>
        <dbReference type="PROSITE" id="PS50994"/>
    </source>
</evidence>
<comment type="caution">
    <text evidence="2">The sequence shown here is derived from an EMBL/GenBank/DDBJ whole genome shotgun (WGS) entry which is preliminary data.</text>
</comment>
<dbReference type="Proteomes" id="UP000199663">
    <property type="component" value="Unassembled WGS sequence"/>
</dbReference>
<dbReference type="SUPFAM" id="SSF53098">
    <property type="entry name" value="Ribonuclease H-like"/>
    <property type="match status" value="1"/>
</dbReference>
<dbReference type="RefSeq" id="WP_139189943.1">
    <property type="nucleotide sequence ID" value="NZ_FNQC01000058.1"/>
</dbReference>
<dbReference type="InterPro" id="IPR001584">
    <property type="entry name" value="Integrase_cat-core"/>
</dbReference>
<dbReference type="InterPro" id="IPR012337">
    <property type="entry name" value="RNaseH-like_sf"/>
</dbReference>
<protein>
    <submittedName>
        <fullName evidence="2">Transposase InsO and inactivated derivatives</fullName>
    </submittedName>
</protein>
<reference evidence="2 3" key="1">
    <citation type="submission" date="2016-10" db="EMBL/GenBank/DDBJ databases">
        <authorList>
            <person name="Varghese N."/>
            <person name="Submissions S."/>
        </authorList>
    </citation>
    <scope>NUCLEOTIDE SEQUENCE [LARGE SCALE GENOMIC DNA]</scope>
    <source>
        <strain evidence="2 3">DSM 17997</strain>
    </source>
</reference>
<evidence type="ECO:0000313" key="3">
    <source>
        <dbReference type="Proteomes" id="UP000199663"/>
    </source>
</evidence>
<name>A0A1H3UCN0_9BACT</name>
<dbReference type="InterPro" id="IPR050900">
    <property type="entry name" value="Transposase_IS3/IS150/IS904"/>
</dbReference>
<dbReference type="PANTHER" id="PTHR46889:SF5">
    <property type="entry name" value="INTEGRASE PROTEIN"/>
    <property type="match status" value="1"/>
</dbReference>
<dbReference type="EMBL" id="FNQC01000058">
    <property type="protein sequence ID" value="SDZ60200.1"/>
    <property type="molecule type" value="Genomic_DNA"/>
</dbReference>
<dbReference type="PROSITE" id="PS50994">
    <property type="entry name" value="INTEGRASE"/>
    <property type="match status" value="1"/>
</dbReference>
<dbReference type="PANTHER" id="PTHR46889">
    <property type="entry name" value="TRANSPOSASE INSF FOR INSERTION SEQUENCE IS3B-RELATED"/>
    <property type="match status" value="1"/>
</dbReference>
<organism evidence="2 3">
    <name type="scientific">Rhodonellum ikkaensis</name>
    <dbReference type="NCBI Taxonomy" id="336829"/>
    <lineage>
        <taxon>Bacteria</taxon>
        <taxon>Pseudomonadati</taxon>
        <taxon>Bacteroidota</taxon>
        <taxon>Cytophagia</taxon>
        <taxon>Cytophagales</taxon>
        <taxon>Cytophagaceae</taxon>
        <taxon>Rhodonellum</taxon>
    </lineage>
</organism>
<proteinExistence type="predicted"/>
<dbReference type="Gene3D" id="3.30.420.10">
    <property type="entry name" value="Ribonuclease H-like superfamily/Ribonuclease H"/>
    <property type="match status" value="1"/>
</dbReference>